<reference evidence="2 3" key="1">
    <citation type="submission" date="2020-08" db="EMBL/GenBank/DDBJ databases">
        <authorList>
            <person name="Hejnol A."/>
        </authorList>
    </citation>
    <scope>NUCLEOTIDE SEQUENCE [LARGE SCALE GENOMIC DNA]</scope>
</reference>
<evidence type="ECO:0000256" key="1">
    <source>
        <dbReference type="SAM" id="MobiDB-lite"/>
    </source>
</evidence>
<gene>
    <name evidence="2" type="ORF">DGYR_LOCUS387</name>
</gene>
<dbReference type="EMBL" id="CAJFCJ010000001">
    <property type="protein sequence ID" value="CAD5111039.1"/>
    <property type="molecule type" value="Genomic_DNA"/>
</dbReference>
<proteinExistence type="predicted"/>
<dbReference type="AlphaFoldDB" id="A0A7I8V6Y9"/>
<evidence type="ECO:0000313" key="3">
    <source>
        <dbReference type="Proteomes" id="UP000549394"/>
    </source>
</evidence>
<protein>
    <submittedName>
        <fullName evidence="2">DgyrCDS391</fullName>
    </submittedName>
</protein>
<keyword evidence="3" id="KW-1185">Reference proteome</keyword>
<evidence type="ECO:0000313" key="2">
    <source>
        <dbReference type="EMBL" id="CAD5111039.1"/>
    </source>
</evidence>
<name>A0A7I8V6Y9_9ANNE</name>
<organism evidence="2 3">
    <name type="scientific">Dimorphilus gyrociliatus</name>
    <dbReference type="NCBI Taxonomy" id="2664684"/>
    <lineage>
        <taxon>Eukaryota</taxon>
        <taxon>Metazoa</taxon>
        <taxon>Spiralia</taxon>
        <taxon>Lophotrochozoa</taxon>
        <taxon>Annelida</taxon>
        <taxon>Polychaeta</taxon>
        <taxon>Polychaeta incertae sedis</taxon>
        <taxon>Dinophilidae</taxon>
        <taxon>Dimorphilus</taxon>
    </lineage>
</organism>
<feature type="compositionally biased region" description="Basic residues" evidence="1">
    <location>
        <begin position="163"/>
        <end position="172"/>
    </location>
</feature>
<comment type="caution">
    <text evidence="2">The sequence shown here is derived from an EMBL/GenBank/DDBJ whole genome shotgun (WGS) entry which is preliminary data.</text>
</comment>
<feature type="compositionally biased region" description="Polar residues" evidence="1">
    <location>
        <begin position="239"/>
        <end position="260"/>
    </location>
</feature>
<feature type="region of interest" description="Disordered" evidence="1">
    <location>
        <begin position="154"/>
        <end position="265"/>
    </location>
</feature>
<sequence>MDKTENGTMDGSSIQDKSCSLSKSNICLSRVVVQKEVNLLSWVDLVLCACEYLRNKGNQTPSFNDIATTIDENSEFLNLSKSDSQKERLLLALSEAVCRRLILQCKGFGTKGHFKLIKFRETDNMNLTLEEDFEENSINVSTKSSNNLTKSLTTDSEVISKNCRSKARRQSAQKRVISDSDSDSTLSSVQQKKGRKFSPQTSNKSASNSRISTRAKPKPMKPEVPSDVSSDEIIVSKSPIKQINGNADDNNTTNHVSSVSEESDGANDTVDIVKFNEYQGRIIHSQPKSMEEILPLALIFQSEPKIALLLDIVNFMKKRYGITSQSDIEKALARLVKDDKARKKGNKYELAVSEFSPEEDQTLEGKIINAIVATHKPCIAVQEEIRSYMNDFHPDIYDASDFAESLKRACKNDIIKMTEDSKIKLAFLFEPTPEMLRGEDSLEAKTYYE</sequence>
<accession>A0A7I8V6Y9</accession>
<feature type="compositionally biased region" description="Polar residues" evidence="1">
    <location>
        <begin position="198"/>
        <end position="212"/>
    </location>
</feature>
<dbReference type="OrthoDB" id="7684689at2759"/>
<dbReference type="Proteomes" id="UP000549394">
    <property type="component" value="Unassembled WGS sequence"/>
</dbReference>